<reference evidence="2 3" key="1">
    <citation type="journal article" date="2019" name="Sci. Rep.">
        <title>Colletotrichum shisoi sp. nov., an anthracnose pathogen of Perilla frutescens in Japan: molecular phylogenetic, morphological and genomic evidence.</title>
        <authorList>
            <person name="Gan P."/>
            <person name="Tsushima A."/>
            <person name="Hiroyama R."/>
            <person name="Narusaka M."/>
            <person name="Takano Y."/>
            <person name="Narusaka Y."/>
            <person name="Kawaradani M."/>
            <person name="Damm U."/>
            <person name="Shirasu K."/>
        </authorList>
    </citation>
    <scope>NUCLEOTIDE SEQUENCE [LARGE SCALE GENOMIC DNA]</scope>
    <source>
        <strain evidence="2 3">PG-2018a</strain>
    </source>
</reference>
<dbReference type="Proteomes" id="UP000326340">
    <property type="component" value="Unassembled WGS sequence"/>
</dbReference>
<evidence type="ECO:0000313" key="2">
    <source>
        <dbReference type="EMBL" id="TQN73726.1"/>
    </source>
</evidence>
<evidence type="ECO:0000313" key="3">
    <source>
        <dbReference type="Proteomes" id="UP000326340"/>
    </source>
</evidence>
<evidence type="ECO:0000256" key="1">
    <source>
        <dbReference type="SAM" id="MobiDB-lite"/>
    </source>
</evidence>
<gene>
    <name evidence="2" type="ORF">CSHISOI_01701</name>
</gene>
<protein>
    <submittedName>
        <fullName evidence="2">Uncharacterized protein</fullName>
    </submittedName>
</protein>
<accession>A0A5Q4C4F2</accession>
<proteinExistence type="predicted"/>
<feature type="compositionally biased region" description="Basic and acidic residues" evidence="1">
    <location>
        <begin position="150"/>
        <end position="160"/>
    </location>
</feature>
<name>A0A5Q4C4F2_9PEZI</name>
<sequence length="214" mass="23656">MLSGQYLQLLPHLFDTPIICRTPIAASTRLRDGCGLLLPHPTRRLSRPVRNGQRLRFHCESTRKEGGVNSPLSRSMCRTRLTRPVFILSRERIIRGFPPHFRFWPPPPSPFQKGSGLMSQPKLSPGNRTHPGRGRASSRSANPQAAAFDCSRKRPDENRGTGRQGSLGSPISFCVTIPGRRVLFTAPTGSTTILCTDHIEIAPLRTPFIQSASG</sequence>
<keyword evidence="3" id="KW-1185">Reference proteome</keyword>
<feature type="region of interest" description="Disordered" evidence="1">
    <location>
        <begin position="104"/>
        <end position="169"/>
    </location>
</feature>
<comment type="caution">
    <text evidence="2">The sequence shown here is derived from an EMBL/GenBank/DDBJ whole genome shotgun (WGS) entry which is preliminary data.</text>
</comment>
<dbReference type="AlphaFoldDB" id="A0A5Q4C4F2"/>
<organism evidence="2 3">
    <name type="scientific">Colletotrichum shisoi</name>
    <dbReference type="NCBI Taxonomy" id="2078593"/>
    <lineage>
        <taxon>Eukaryota</taxon>
        <taxon>Fungi</taxon>
        <taxon>Dikarya</taxon>
        <taxon>Ascomycota</taxon>
        <taxon>Pezizomycotina</taxon>
        <taxon>Sordariomycetes</taxon>
        <taxon>Hypocreomycetidae</taxon>
        <taxon>Glomerellales</taxon>
        <taxon>Glomerellaceae</taxon>
        <taxon>Colletotrichum</taxon>
        <taxon>Colletotrichum destructivum species complex</taxon>
    </lineage>
</organism>
<dbReference type="EMBL" id="PUHP01000076">
    <property type="protein sequence ID" value="TQN73726.1"/>
    <property type="molecule type" value="Genomic_DNA"/>
</dbReference>